<gene>
    <name evidence="3" type="ORF">GCM10007096_00090</name>
</gene>
<feature type="coiled-coil region" evidence="1">
    <location>
        <begin position="85"/>
        <end position="112"/>
    </location>
</feature>
<evidence type="ECO:0000313" key="3">
    <source>
        <dbReference type="EMBL" id="GGH73152.1"/>
    </source>
</evidence>
<accession>A0A8J2ZQ60</accession>
<keyword evidence="1" id="KW-0175">Coiled coil</keyword>
<proteinExistence type="predicted"/>
<reference evidence="3" key="1">
    <citation type="journal article" date="2014" name="Int. J. Syst. Evol. Microbiol.">
        <title>Complete genome sequence of Corynebacterium casei LMG S-19264T (=DSM 44701T), isolated from a smear-ripened cheese.</title>
        <authorList>
            <consortium name="US DOE Joint Genome Institute (JGI-PGF)"/>
            <person name="Walter F."/>
            <person name="Albersmeier A."/>
            <person name="Kalinowski J."/>
            <person name="Ruckert C."/>
        </authorList>
    </citation>
    <scope>NUCLEOTIDE SEQUENCE</scope>
    <source>
        <strain evidence="3">CGMCC 1.12777</strain>
    </source>
</reference>
<dbReference type="SUPFAM" id="SSF109854">
    <property type="entry name" value="DinB/YfiT-like putative metalloenzymes"/>
    <property type="match status" value="1"/>
</dbReference>
<keyword evidence="4" id="KW-1185">Reference proteome</keyword>
<name>A0A8J2ZQ60_9BACL</name>
<feature type="domain" description="DinB-like" evidence="2">
    <location>
        <begin position="9"/>
        <end position="147"/>
    </location>
</feature>
<sequence length="155" mass="17963">MDQTVFKPLEFVRQRTINAVKDLSDKTLDTVPKGFNNNIRWNLGHVYVVQERFAFQTTGETVQIPENYLRLFSPGTKPADWNEQVPTLEELLKALEEQAQRIQETFQNRLDEQVKKPFTTGSGLTLNTVGELLTFSLYHEGMHFQTISLLKRFSE</sequence>
<reference evidence="3" key="2">
    <citation type="submission" date="2020-09" db="EMBL/GenBank/DDBJ databases">
        <authorList>
            <person name="Sun Q."/>
            <person name="Zhou Y."/>
        </authorList>
    </citation>
    <scope>NUCLEOTIDE SEQUENCE</scope>
    <source>
        <strain evidence="3">CGMCC 1.12777</strain>
    </source>
</reference>
<evidence type="ECO:0000256" key="1">
    <source>
        <dbReference type="SAM" id="Coils"/>
    </source>
</evidence>
<dbReference type="Pfam" id="PF12867">
    <property type="entry name" value="DinB_2"/>
    <property type="match status" value="1"/>
</dbReference>
<dbReference type="EMBL" id="BMFV01000001">
    <property type="protein sequence ID" value="GGH73152.1"/>
    <property type="molecule type" value="Genomic_DNA"/>
</dbReference>
<dbReference type="RefSeq" id="WP_188494813.1">
    <property type="nucleotide sequence ID" value="NZ_BMFV01000001.1"/>
</dbReference>
<protein>
    <recommendedName>
        <fullName evidence="2">DinB-like domain-containing protein</fullName>
    </recommendedName>
</protein>
<dbReference type="Gene3D" id="1.20.120.450">
    <property type="entry name" value="dinb family like domain"/>
    <property type="match status" value="1"/>
</dbReference>
<dbReference type="InterPro" id="IPR034660">
    <property type="entry name" value="DinB/YfiT-like"/>
</dbReference>
<dbReference type="Proteomes" id="UP000656813">
    <property type="component" value="Unassembled WGS sequence"/>
</dbReference>
<evidence type="ECO:0000259" key="2">
    <source>
        <dbReference type="Pfam" id="PF12867"/>
    </source>
</evidence>
<comment type="caution">
    <text evidence="3">The sequence shown here is derived from an EMBL/GenBank/DDBJ whole genome shotgun (WGS) entry which is preliminary data.</text>
</comment>
<dbReference type="InterPro" id="IPR024775">
    <property type="entry name" value="DinB-like"/>
</dbReference>
<evidence type="ECO:0000313" key="4">
    <source>
        <dbReference type="Proteomes" id="UP000656813"/>
    </source>
</evidence>
<dbReference type="AlphaFoldDB" id="A0A8J2ZQ60"/>
<organism evidence="3 4">
    <name type="scientific">Pullulanibacillus pueri</name>
    <dbReference type="NCBI Taxonomy" id="1437324"/>
    <lineage>
        <taxon>Bacteria</taxon>
        <taxon>Bacillati</taxon>
        <taxon>Bacillota</taxon>
        <taxon>Bacilli</taxon>
        <taxon>Bacillales</taxon>
        <taxon>Sporolactobacillaceae</taxon>
        <taxon>Pullulanibacillus</taxon>
    </lineage>
</organism>